<feature type="region of interest" description="Disordered" evidence="3">
    <location>
        <begin position="47"/>
        <end position="103"/>
    </location>
</feature>
<dbReference type="Gene3D" id="4.10.240.10">
    <property type="entry name" value="Zn(2)-C6 fungal-type DNA-binding domain"/>
    <property type="match status" value="1"/>
</dbReference>
<dbReference type="EMBL" id="JAHFXF010000052">
    <property type="protein sequence ID" value="KAG9698506.1"/>
    <property type="molecule type" value="Genomic_DNA"/>
</dbReference>
<dbReference type="SUPFAM" id="SSF57701">
    <property type="entry name" value="Zn2/Cys6 DNA-binding domain"/>
    <property type="match status" value="1"/>
</dbReference>
<dbReference type="Pfam" id="PF11951">
    <property type="entry name" value="Fungal_trans_2"/>
    <property type="match status" value="1"/>
</dbReference>
<gene>
    <name evidence="5" type="ORF">KCU76_g2215</name>
</gene>
<keyword evidence="2" id="KW-0539">Nucleus</keyword>
<dbReference type="GO" id="GO:0045944">
    <property type="term" value="P:positive regulation of transcription by RNA polymerase II"/>
    <property type="evidence" value="ECO:0007669"/>
    <property type="project" value="TreeGrafter"/>
</dbReference>
<protein>
    <recommendedName>
        <fullName evidence="4">Zn(2)-C6 fungal-type domain-containing protein</fullName>
    </recommendedName>
</protein>
<reference evidence="5" key="2">
    <citation type="submission" date="2021-08" db="EMBL/GenBank/DDBJ databases">
        <authorList>
            <person name="Gostincar C."/>
            <person name="Sun X."/>
            <person name="Song Z."/>
            <person name="Gunde-Cimerman N."/>
        </authorList>
    </citation>
    <scope>NUCLEOTIDE SEQUENCE</scope>
    <source>
        <strain evidence="5">EXF-9911</strain>
    </source>
</reference>
<evidence type="ECO:0000256" key="3">
    <source>
        <dbReference type="SAM" id="MobiDB-lite"/>
    </source>
</evidence>
<dbReference type="InterPro" id="IPR021858">
    <property type="entry name" value="Fun_TF"/>
</dbReference>
<comment type="caution">
    <text evidence="5">The sequence shown here is derived from an EMBL/GenBank/DDBJ whole genome shotgun (WGS) entry which is preliminary data.</text>
</comment>
<evidence type="ECO:0000259" key="4">
    <source>
        <dbReference type="PROSITE" id="PS50048"/>
    </source>
</evidence>
<dbReference type="PROSITE" id="PS00463">
    <property type="entry name" value="ZN2_CY6_FUNGAL_1"/>
    <property type="match status" value="1"/>
</dbReference>
<feature type="compositionally biased region" description="Low complexity" evidence="3">
    <location>
        <begin position="68"/>
        <end position="85"/>
    </location>
</feature>
<dbReference type="Pfam" id="PF00172">
    <property type="entry name" value="Zn_clus"/>
    <property type="match status" value="1"/>
</dbReference>
<dbReference type="GO" id="GO:0000976">
    <property type="term" value="F:transcription cis-regulatory region binding"/>
    <property type="evidence" value="ECO:0007669"/>
    <property type="project" value="TreeGrafter"/>
</dbReference>
<dbReference type="PANTHER" id="PTHR37534:SF49">
    <property type="entry name" value="LYSINE BIOSYNTHESIS REGULATORY PROTEIN LYS14"/>
    <property type="match status" value="1"/>
</dbReference>
<dbReference type="CDD" id="cd00067">
    <property type="entry name" value="GAL4"/>
    <property type="match status" value="1"/>
</dbReference>
<dbReference type="GO" id="GO:0000981">
    <property type="term" value="F:DNA-binding transcription factor activity, RNA polymerase II-specific"/>
    <property type="evidence" value="ECO:0007669"/>
    <property type="project" value="InterPro"/>
</dbReference>
<sequence>MLLCTHKQPHNWYNPASDVLNTTAVKNISLYGLPYDLQDSQIMSRQTISTSPSMRKEQEVLRGPTLASSPAKSQSSGSNSDADSAIGEPRRPGTRQSKPRSRNGCWTCRQRKVKCDEVRPVCASCSRLGKDCEWGQRWKFDDLSMRTRRRHKHVSVTGSPSWDEKNQARMMARQLYTRHQPTLPAFTELSNEDERERKALTQPPGTFNVILTPDSFGRLPEYGGLIRRYRSGSGCSKYGFSEDPNLVVLAEFEDTPYFMALPERNPSFAAYPTPTSSASSIPRDLANYGTTDIDEVMAHYREFISKRMMPLGSRFRLSECGHDDVIVAEARSFPPLYHAICAITLLSLALKGQRHLLAGAFQHYQQAISACMSSTAISKGSLIYLHFILLLYDICCATQNCSPDGIMWSQHFQQLARLAYAGDDFEFNELQAYILWYTLFLDAQSCLSGNPESGFFVRAYLSNGSTLPTWRKPEGSTQQPNLEIAGLSAVTDLSKYMCGRFAQLSQLALQMREDVEAGRGSITEHQNTVVTFRNEMYSNWSLKYPAFLPRDSPEAGTRLPTLARTVFDFASLQYSTAMVYLHTSMYNGQRNHLSSTQRKEVANHCRHILSMAALVVAEKGTEQHNLIFSIFLAGVNSANDHDKNRAIGLIRAMEGTGISCNVTKSRELLETMCVEQRERVQFGGNASDIDWVSFAKERGIRLVNMGL</sequence>
<dbReference type="PANTHER" id="PTHR37534">
    <property type="entry name" value="TRANSCRIPTIONAL ACTIVATOR PROTEIN UGA3"/>
    <property type="match status" value="1"/>
</dbReference>
<dbReference type="InterPro" id="IPR036864">
    <property type="entry name" value="Zn2-C6_fun-type_DNA-bd_sf"/>
</dbReference>
<accession>A0A9P8JEE0</accession>
<dbReference type="GO" id="GO:0005634">
    <property type="term" value="C:nucleus"/>
    <property type="evidence" value="ECO:0007669"/>
    <property type="project" value="UniProtKB-SubCell"/>
</dbReference>
<dbReference type="GO" id="GO:0008270">
    <property type="term" value="F:zinc ion binding"/>
    <property type="evidence" value="ECO:0007669"/>
    <property type="project" value="InterPro"/>
</dbReference>
<dbReference type="InterPro" id="IPR001138">
    <property type="entry name" value="Zn2Cys6_DnaBD"/>
</dbReference>
<dbReference type="OrthoDB" id="3598904at2759"/>
<dbReference type="PROSITE" id="PS50048">
    <property type="entry name" value="ZN2_CY6_FUNGAL_2"/>
    <property type="match status" value="1"/>
</dbReference>
<organism evidence="5 6">
    <name type="scientific">Aureobasidium melanogenum</name>
    <name type="common">Aureobasidium pullulans var. melanogenum</name>
    <dbReference type="NCBI Taxonomy" id="46634"/>
    <lineage>
        <taxon>Eukaryota</taxon>
        <taxon>Fungi</taxon>
        <taxon>Dikarya</taxon>
        <taxon>Ascomycota</taxon>
        <taxon>Pezizomycotina</taxon>
        <taxon>Dothideomycetes</taxon>
        <taxon>Dothideomycetidae</taxon>
        <taxon>Dothideales</taxon>
        <taxon>Saccotheciaceae</taxon>
        <taxon>Aureobasidium</taxon>
    </lineage>
</organism>
<name>A0A9P8JEE0_AURME</name>
<feature type="non-terminal residue" evidence="5">
    <location>
        <position position="707"/>
    </location>
</feature>
<dbReference type="Proteomes" id="UP000779574">
    <property type="component" value="Unassembled WGS sequence"/>
</dbReference>
<dbReference type="SMART" id="SM00066">
    <property type="entry name" value="GAL4"/>
    <property type="match status" value="1"/>
</dbReference>
<comment type="subcellular location">
    <subcellularLocation>
        <location evidence="1">Nucleus</location>
    </subcellularLocation>
</comment>
<evidence type="ECO:0000313" key="6">
    <source>
        <dbReference type="Proteomes" id="UP000779574"/>
    </source>
</evidence>
<evidence type="ECO:0000313" key="5">
    <source>
        <dbReference type="EMBL" id="KAG9698506.1"/>
    </source>
</evidence>
<reference evidence="5" key="1">
    <citation type="journal article" date="2021" name="J Fungi (Basel)">
        <title>Virulence traits and population genomics of the black yeast Aureobasidium melanogenum.</title>
        <authorList>
            <person name="Cernosa A."/>
            <person name="Sun X."/>
            <person name="Gostincar C."/>
            <person name="Fang C."/>
            <person name="Gunde-Cimerman N."/>
            <person name="Song Z."/>
        </authorList>
    </citation>
    <scope>NUCLEOTIDE SEQUENCE</scope>
    <source>
        <strain evidence="5">EXF-9911</strain>
    </source>
</reference>
<feature type="domain" description="Zn(2)-C6 fungal-type" evidence="4">
    <location>
        <begin position="104"/>
        <end position="134"/>
    </location>
</feature>
<dbReference type="AlphaFoldDB" id="A0A9P8JEE0"/>
<evidence type="ECO:0000256" key="2">
    <source>
        <dbReference type="ARBA" id="ARBA00023242"/>
    </source>
</evidence>
<proteinExistence type="predicted"/>
<dbReference type="CDD" id="cd12148">
    <property type="entry name" value="fungal_TF_MHR"/>
    <property type="match status" value="1"/>
</dbReference>
<evidence type="ECO:0000256" key="1">
    <source>
        <dbReference type="ARBA" id="ARBA00004123"/>
    </source>
</evidence>